<keyword evidence="7" id="KW-1185">Reference proteome</keyword>
<dbReference type="InterPro" id="IPR010914">
    <property type="entry name" value="RsgA_GTPase_dom"/>
</dbReference>
<comment type="subunit">
    <text evidence="3">Monomer. Associates with 30S ribosomal subunit, binds 16S rRNA.</text>
</comment>
<dbReference type="GO" id="GO:0005525">
    <property type="term" value="F:GTP binding"/>
    <property type="evidence" value="ECO:0007669"/>
    <property type="project" value="UniProtKB-UniRule"/>
</dbReference>
<evidence type="ECO:0000256" key="1">
    <source>
        <dbReference type="ARBA" id="ARBA00022741"/>
    </source>
</evidence>
<keyword evidence="3" id="KW-0963">Cytoplasm</keyword>
<dbReference type="GO" id="GO:0003924">
    <property type="term" value="F:GTPase activity"/>
    <property type="evidence" value="ECO:0007669"/>
    <property type="project" value="UniProtKB-UniRule"/>
</dbReference>
<evidence type="ECO:0000259" key="5">
    <source>
        <dbReference type="PROSITE" id="PS51721"/>
    </source>
</evidence>
<keyword evidence="3 6" id="KW-0378">Hydrolase</keyword>
<dbReference type="Gene3D" id="3.40.50.300">
    <property type="entry name" value="P-loop containing nucleotide triphosphate hydrolases"/>
    <property type="match status" value="1"/>
</dbReference>
<keyword evidence="3" id="KW-0694">RNA-binding</keyword>
<dbReference type="GO" id="GO:0005737">
    <property type="term" value="C:cytoplasm"/>
    <property type="evidence" value="ECO:0007669"/>
    <property type="project" value="UniProtKB-SubCell"/>
</dbReference>
<comment type="caution">
    <text evidence="6">The sequence shown here is derived from an EMBL/GenBank/DDBJ whole genome shotgun (WGS) entry which is preliminary data.</text>
</comment>
<keyword evidence="1 3" id="KW-0547">Nucleotide-binding</keyword>
<dbReference type="GO" id="GO:0042274">
    <property type="term" value="P:ribosomal small subunit biogenesis"/>
    <property type="evidence" value="ECO:0007669"/>
    <property type="project" value="UniProtKB-UniRule"/>
</dbReference>
<dbReference type="HAMAP" id="MF_01820">
    <property type="entry name" value="GTPase_RsgA"/>
    <property type="match status" value="1"/>
</dbReference>
<sequence>MDANAGGRVLTKRRREYDEDDVRIRPTRRSRPRTKIRPTHDDAVPALVIAVDRGRYTCRVDGVTDGTNVLAMRARELGRKGVVVGDKVALLGDVSGADGTLARIVRIEPRTGALRRTADDDDPSERVLVANVAQLVIVTSLTDPPPRTGFIDRCLAAAFDADIAPLLCLTKADLGAPADNALAELREYYADLDLPYVTTSPEAPIEPVTDLLTDRLSVLIGHSGVGKSTLVNRIVPGALRDVGRVSAIGKGRHTSTSAVALELPTGGWIVDTPGIRSFGLAHVSAESLLHAFTDLVPGLEECPRGCDHTGDNDECGLDELVAEGKARPERLASFRRLLAVKLEPEQY</sequence>
<dbReference type="GO" id="GO:0019843">
    <property type="term" value="F:rRNA binding"/>
    <property type="evidence" value="ECO:0007669"/>
    <property type="project" value="UniProtKB-KW"/>
</dbReference>
<proteinExistence type="inferred from homology"/>
<feature type="binding site" evidence="3">
    <location>
        <position position="308"/>
    </location>
    <ligand>
        <name>Zn(2+)</name>
        <dbReference type="ChEBI" id="CHEBI:29105"/>
    </ligand>
</feature>
<evidence type="ECO:0000313" key="7">
    <source>
        <dbReference type="Proteomes" id="UP000548476"/>
    </source>
</evidence>
<dbReference type="GO" id="GO:0046872">
    <property type="term" value="F:metal ion binding"/>
    <property type="evidence" value="ECO:0007669"/>
    <property type="project" value="UniProtKB-KW"/>
</dbReference>
<comment type="subcellular location">
    <subcellularLocation>
        <location evidence="3">Cytoplasm</location>
    </subcellularLocation>
</comment>
<dbReference type="PROSITE" id="PS50936">
    <property type="entry name" value="ENGC_GTPASE"/>
    <property type="match status" value="1"/>
</dbReference>
<dbReference type="NCBIfam" id="TIGR00157">
    <property type="entry name" value="ribosome small subunit-dependent GTPase A"/>
    <property type="match status" value="1"/>
</dbReference>
<feature type="binding site" evidence="3">
    <location>
        <begin position="170"/>
        <end position="173"/>
    </location>
    <ligand>
        <name>GTP</name>
        <dbReference type="ChEBI" id="CHEBI:37565"/>
    </ligand>
</feature>
<dbReference type="EC" id="3.6.1.-" evidence="3"/>
<comment type="function">
    <text evidence="3">One of several proteins that assist in the late maturation steps of the functional core of the 30S ribosomal subunit. Helps release RbfA from mature subunits. May play a role in the assembly of ribosomal proteins into the subunit. Circularly permuted GTPase that catalyzes slow GTP hydrolysis, GTPase activity is stimulated by the 30S ribosomal subunit.</text>
</comment>
<feature type="domain" description="EngC GTPase" evidence="4">
    <location>
        <begin position="130"/>
        <end position="276"/>
    </location>
</feature>
<dbReference type="AlphaFoldDB" id="A0A841G4Z7"/>
<feature type="binding site" evidence="3">
    <location>
        <position position="302"/>
    </location>
    <ligand>
        <name>Zn(2+)</name>
        <dbReference type="ChEBI" id="CHEBI:29105"/>
    </ligand>
</feature>
<organism evidence="6 7">
    <name type="scientific">Phytomonospora endophytica</name>
    <dbReference type="NCBI Taxonomy" id="714109"/>
    <lineage>
        <taxon>Bacteria</taxon>
        <taxon>Bacillati</taxon>
        <taxon>Actinomycetota</taxon>
        <taxon>Actinomycetes</taxon>
        <taxon>Micromonosporales</taxon>
        <taxon>Micromonosporaceae</taxon>
        <taxon>Phytomonospora</taxon>
    </lineage>
</organism>
<dbReference type="Proteomes" id="UP000548476">
    <property type="component" value="Unassembled WGS sequence"/>
</dbReference>
<reference evidence="6 7" key="1">
    <citation type="submission" date="2020-08" db="EMBL/GenBank/DDBJ databases">
        <title>Genomic Encyclopedia of Type Strains, Phase IV (KMG-IV): sequencing the most valuable type-strain genomes for metagenomic binning, comparative biology and taxonomic classification.</title>
        <authorList>
            <person name="Goeker M."/>
        </authorList>
    </citation>
    <scope>NUCLEOTIDE SEQUENCE [LARGE SCALE GENOMIC DNA]</scope>
    <source>
        <strain evidence="6 7">YIM 65646</strain>
    </source>
</reference>
<dbReference type="InterPro" id="IPR027417">
    <property type="entry name" value="P-loop_NTPase"/>
</dbReference>
<dbReference type="EMBL" id="JACHGT010000020">
    <property type="protein sequence ID" value="MBB6039180.1"/>
    <property type="molecule type" value="Genomic_DNA"/>
</dbReference>
<evidence type="ECO:0000259" key="4">
    <source>
        <dbReference type="PROSITE" id="PS50936"/>
    </source>
</evidence>
<protein>
    <recommendedName>
        <fullName evidence="3">Small ribosomal subunit biogenesis GTPase RsgA</fullName>
        <ecNumber evidence="3">3.6.1.-</ecNumber>
    </recommendedName>
</protein>
<keyword evidence="3" id="KW-0862">Zinc</keyword>
<keyword evidence="3" id="KW-0479">Metal-binding</keyword>
<dbReference type="CDD" id="cd01854">
    <property type="entry name" value="YjeQ_EngC"/>
    <property type="match status" value="1"/>
</dbReference>
<keyword evidence="3" id="KW-0699">rRNA-binding</keyword>
<dbReference type="PANTHER" id="PTHR32120">
    <property type="entry name" value="SMALL RIBOSOMAL SUBUNIT BIOGENESIS GTPASE RSGA"/>
    <property type="match status" value="1"/>
</dbReference>
<dbReference type="Gene3D" id="1.10.40.50">
    <property type="entry name" value="Probable gtpase engc, domain 3"/>
    <property type="match status" value="1"/>
</dbReference>
<feature type="binding site" evidence="3">
    <location>
        <position position="306"/>
    </location>
    <ligand>
        <name>Zn(2+)</name>
        <dbReference type="ChEBI" id="CHEBI:29105"/>
    </ligand>
</feature>
<keyword evidence="3" id="KW-0690">Ribosome biogenesis</keyword>
<name>A0A841G4Z7_9ACTN</name>
<feature type="domain" description="CP-type G" evidence="5">
    <location>
        <begin position="117"/>
        <end position="278"/>
    </location>
</feature>
<feature type="binding site" evidence="3">
    <location>
        <begin position="221"/>
        <end position="229"/>
    </location>
    <ligand>
        <name>GTP</name>
        <dbReference type="ChEBI" id="CHEBI:37565"/>
    </ligand>
</feature>
<feature type="binding site" evidence="3">
    <location>
        <position position="315"/>
    </location>
    <ligand>
        <name>Zn(2+)</name>
        <dbReference type="ChEBI" id="CHEBI:29105"/>
    </ligand>
</feature>
<dbReference type="InterPro" id="IPR004881">
    <property type="entry name" value="Ribosome_biogen_GTPase_RsgA"/>
</dbReference>
<evidence type="ECO:0000256" key="3">
    <source>
        <dbReference type="HAMAP-Rule" id="MF_01820"/>
    </source>
</evidence>
<dbReference type="Pfam" id="PF03193">
    <property type="entry name" value="RsgA_GTPase"/>
    <property type="match status" value="1"/>
</dbReference>
<evidence type="ECO:0000256" key="2">
    <source>
        <dbReference type="ARBA" id="ARBA00023134"/>
    </source>
</evidence>
<comment type="cofactor">
    <cofactor evidence="3">
        <name>Zn(2+)</name>
        <dbReference type="ChEBI" id="CHEBI:29105"/>
    </cofactor>
    <text evidence="3">Binds 1 zinc ion per subunit.</text>
</comment>
<dbReference type="PROSITE" id="PS51721">
    <property type="entry name" value="G_CP"/>
    <property type="match status" value="1"/>
</dbReference>
<dbReference type="PANTHER" id="PTHR32120:SF11">
    <property type="entry name" value="SMALL RIBOSOMAL SUBUNIT BIOGENESIS GTPASE RSGA 1, MITOCHONDRIAL-RELATED"/>
    <property type="match status" value="1"/>
</dbReference>
<comment type="similarity">
    <text evidence="3">Belongs to the TRAFAC class YlqF/YawG GTPase family. RsgA subfamily.</text>
</comment>
<keyword evidence="2 3" id="KW-0342">GTP-binding</keyword>
<gene>
    <name evidence="3" type="primary">rsgA</name>
    <name evidence="6" type="ORF">HNR73_007071</name>
</gene>
<evidence type="ECO:0000313" key="6">
    <source>
        <dbReference type="EMBL" id="MBB6039180.1"/>
    </source>
</evidence>
<accession>A0A841G4Z7</accession>
<dbReference type="InterPro" id="IPR030378">
    <property type="entry name" value="G_CP_dom"/>
</dbReference>
<dbReference type="SUPFAM" id="SSF52540">
    <property type="entry name" value="P-loop containing nucleoside triphosphate hydrolases"/>
    <property type="match status" value="1"/>
</dbReference>